<dbReference type="EMBL" id="DSDO01000146">
    <property type="protein sequence ID" value="HDR46481.1"/>
    <property type="molecule type" value="Genomic_DNA"/>
</dbReference>
<accession>A0A831LE08</accession>
<name>A0A831LE08_9BACT</name>
<dbReference type="Proteomes" id="UP000886162">
    <property type="component" value="Unassembled WGS sequence"/>
</dbReference>
<dbReference type="AlphaFoldDB" id="A0A831LE08"/>
<dbReference type="Gene3D" id="3.20.20.150">
    <property type="entry name" value="Divalent-metal-dependent TIM barrel enzymes"/>
    <property type="match status" value="1"/>
</dbReference>
<sequence length="276" mass="32048">MKLVLSAGSLYTLELEKIFELARDTGFDAMEVIINYDFQYQDNVALLNDLGQILPVASLHAPFFQLDGWGNKIDQLRRTANLAMECDIPLINFHPPAWMAFELKFWRWLKRVRDFQEEIGKNQVIITMENMPCTGAFKTNPYYLGQTQMMIDFLQEHNLFLTFDTAHMGTSKANFLVDFHLFYDSGTMRNIHFSDYGYGKEHLLPGHGILPLTRFLNHLRETGYNESLVLELSPHEFPEEEELIRESLAEIFEYLCQETRHSFPGQRQASGDSDCD</sequence>
<gene>
    <name evidence="2" type="ORF">ENN94_02145</name>
</gene>
<reference evidence="2" key="1">
    <citation type="journal article" date="2020" name="mSystems">
        <title>Genome- and Community-Level Interaction Insights into Carbon Utilization and Element Cycling Functions of Hydrothermarchaeota in Hydrothermal Sediment.</title>
        <authorList>
            <person name="Zhou Z."/>
            <person name="Liu Y."/>
            <person name="Xu W."/>
            <person name="Pan J."/>
            <person name="Luo Z.H."/>
            <person name="Li M."/>
        </authorList>
    </citation>
    <scope>NUCLEOTIDE SEQUENCE [LARGE SCALE GENOMIC DNA]</scope>
    <source>
        <strain evidence="2">SpSt-1220</strain>
    </source>
</reference>
<evidence type="ECO:0000313" key="2">
    <source>
        <dbReference type="EMBL" id="HDR46481.1"/>
    </source>
</evidence>
<evidence type="ECO:0000259" key="1">
    <source>
        <dbReference type="Pfam" id="PF01261"/>
    </source>
</evidence>
<dbReference type="GO" id="GO:0016853">
    <property type="term" value="F:isomerase activity"/>
    <property type="evidence" value="ECO:0007669"/>
    <property type="project" value="UniProtKB-KW"/>
</dbReference>
<organism evidence="2">
    <name type="scientific">Geoalkalibacter subterraneus</name>
    <dbReference type="NCBI Taxonomy" id="483547"/>
    <lineage>
        <taxon>Bacteria</taxon>
        <taxon>Pseudomonadati</taxon>
        <taxon>Thermodesulfobacteriota</taxon>
        <taxon>Desulfuromonadia</taxon>
        <taxon>Desulfuromonadales</taxon>
        <taxon>Geoalkalibacteraceae</taxon>
        <taxon>Geoalkalibacter</taxon>
    </lineage>
</organism>
<dbReference type="PANTHER" id="PTHR12110">
    <property type="entry name" value="HYDROXYPYRUVATE ISOMERASE"/>
    <property type="match status" value="1"/>
</dbReference>
<dbReference type="Pfam" id="PF01261">
    <property type="entry name" value="AP_endonuc_2"/>
    <property type="match status" value="1"/>
</dbReference>
<dbReference type="PANTHER" id="PTHR12110:SF21">
    <property type="entry name" value="XYLOSE ISOMERASE-LIKE TIM BARREL DOMAIN-CONTAINING PROTEIN"/>
    <property type="match status" value="1"/>
</dbReference>
<protein>
    <submittedName>
        <fullName evidence="2">Sugar phosphate isomerase/epimerase</fullName>
    </submittedName>
</protein>
<feature type="domain" description="Xylose isomerase-like TIM barrel" evidence="1">
    <location>
        <begin position="19"/>
        <end position="249"/>
    </location>
</feature>
<dbReference type="InterPro" id="IPR013022">
    <property type="entry name" value="Xyl_isomerase-like_TIM-brl"/>
</dbReference>
<dbReference type="InterPro" id="IPR050312">
    <property type="entry name" value="IolE/XylAMocC-like"/>
</dbReference>
<keyword evidence="2" id="KW-0413">Isomerase</keyword>
<dbReference type="SUPFAM" id="SSF51658">
    <property type="entry name" value="Xylose isomerase-like"/>
    <property type="match status" value="1"/>
</dbReference>
<dbReference type="InterPro" id="IPR036237">
    <property type="entry name" value="Xyl_isomerase-like_sf"/>
</dbReference>
<comment type="caution">
    <text evidence="2">The sequence shown here is derived from an EMBL/GenBank/DDBJ whole genome shotgun (WGS) entry which is preliminary data.</text>
</comment>
<proteinExistence type="predicted"/>